<dbReference type="EMBL" id="JBHRYQ010000001">
    <property type="protein sequence ID" value="MFC3809330.1"/>
    <property type="molecule type" value="Genomic_DNA"/>
</dbReference>
<gene>
    <name evidence="1" type="ORF">ACFOOI_01570</name>
</gene>
<dbReference type="Proteomes" id="UP001595616">
    <property type="component" value="Unassembled WGS sequence"/>
</dbReference>
<sequence length="70" mass="8093">MDTNEKQKHNLKQFNGVDGKFLLIDPLSISCIEQINQHTVRIVLKSVIDGENISYELNYDLKTIYNVINN</sequence>
<protein>
    <submittedName>
        <fullName evidence="1">Uncharacterized protein</fullName>
    </submittedName>
</protein>
<evidence type="ECO:0000313" key="1">
    <source>
        <dbReference type="EMBL" id="MFC3809330.1"/>
    </source>
</evidence>
<dbReference type="RefSeq" id="WP_379834232.1">
    <property type="nucleotide sequence ID" value="NZ_JBHRYQ010000001.1"/>
</dbReference>
<evidence type="ECO:0000313" key="2">
    <source>
        <dbReference type="Proteomes" id="UP001595616"/>
    </source>
</evidence>
<comment type="caution">
    <text evidence="1">The sequence shown here is derived from an EMBL/GenBank/DDBJ whole genome shotgun (WGS) entry which is preliminary data.</text>
</comment>
<name>A0ABV7YQP7_9BACT</name>
<accession>A0ABV7YQP7</accession>
<reference evidence="2" key="1">
    <citation type="journal article" date="2019" name="Int. J. Syst. Evol. Microbiol.">
        <title>The Global Catalogue of Microorganisms (GCM) 10K type strain sequencing project: providing services to taxonomists for standard genome sequencing and annotation.</title>
        <authorList>
            <consortium name="The Broad Institute Genomics Platform"/>
            <consortium name="The Broad Institute Genome Sequencing Center for Infectious Disease"/>
            <person name="Wu L."/>
            <person name="Ma J."/>
        </authorList>
    </citation>
    <scope>NUCLEOTIDE SEQUENCE [LARGE SCALE GENOMIC DNA]</scope>
    <source>
        <strain evidence="2">CECT 7956</strain>
    </source>
</reference>
<proteinExistence type="predicted"/>
<organism evidence="1 2">
    <name type="scientific">Lacihabitans lacunae</name>
    <dbReference type="NCBI Taxonomy" id="1028214"/>
    <lineage>
        <taxon>Bacteria</taxon>
        <taxon>Pseudomonadati</taxon>
        <taxon>Bacteroidota</taxon>
        <taxon>Cytophagia</taxon>
        <taxon>Cytophagales</taxon>
        <taxon>Leadbetterellaceae</taxon>
        <taxon>Lacihabitans</taxon>
    </lineage>
</organism>
<keyword evidence="2" id="KW-1185">Reference proteome</keyword>